<sequence length="115" mass="12651">MHHSQLMPVTWKSIPNPPKKTPVMASTASVGEFQEKLTNEGTRNRREAKARPITLPGEKKRNLEIVSKVLKKKPLAATKKHATKKVATTVGEKKAIEAKVQKGTTQIHVITLPGV</sequence>
<dbReference type="AlphaFoldDB" id="A0ABD1CKI7"/>
<dbReference type="EMBL" id="JBEHCU010011307">
    <property type="protein sequence ID" value="KAL1376910.1"/>
    <property type="molecule type" value="Genomic_DNA"/>
</dbReference>
<name>A0ABD1CKI7_CULPP</name>
<proteinExistence type="predicted"/>
<evidence type="ECO:0000313" key="3">
    <source>
        <dbReference type="Proteomes" id="UP001562425"/>
    </source>
</evidence>
<organism evidence="2 3">
    <name type="scientific">Culex pipiens pipiens</name>
    <name type="common">Northern house mosquito</name>
    <dbReference type="NCBI Taxonomy" id="38569"/>
    <lineage>
        <taxon>Eukaryota</taxon>
        <taxon>Metazoa</taxon>
        <taxon>Ecdysozoa</taxon>
        <taxon>Arthropoda</taxon>
        <taxon>Hexapoda</taxon>
        <taxon>Insecta</taxon>
        <taxon>Pterygota</taxon>
        <taxon>Neoptera</taxon>
        <taxon>Endopterygota</taxon>
        <taxon>Diptera</taxon>
        <taxon>Nematocera</taxon>
        <taxon>Culicoidea</taxon>
        <taxon>Culicidae</taxon>
        <taxon>Culicinae</taxon>
        <taxon>Culicini</taxon>
        <taxon>Culex</taxon>
        <taxon>Culex</taxon>
    </lineage>
</organism>
<evidence type="ECO:0000313" key="2">
    <source>
        <dbReference type="EMBL" id="KAL1376910.1"/>
    </source>
</evidence>
<gene>
    <name evidence="2" type="ORF">pipiens_016605</name>
</gene>
<reference evidence="2 3" key="1">
    <citation type="submission" date="2024-05" db="EMBL/GenBank/DDBJ databases">
        <title>Culex pipiens pipiens assembly and annotation.</title>
        <authorList>
            <person name="Alout H."/>
            <person name="Durand T."/>
        </authorList>
    </citation>
    <scope>NUCLEOTIDE SEQUENCE [LARGE SCALE GENOMIC DNA]</scope>
    <source>
        <strain evidence="2">HA-2024</strain>
        <tissue evidence="2">Whole body</tissue>
    </source>
</reference>
<accession>A0ABD1CKI7</accession>
<evidence type="ECO:0000256" key="1">
    <source>
        <dbReference type="SAM" id="MobiDB-lite"/>
    </source>
</evidence>
<protein>
    <submittedName>
        <fullName evidence="2">Uncharacterized protein</fullName>
    </submittedName>
</protein>
<feature type="region of interest" description="Disordered" evidence="1">
    <location>
        <begin position="1"/>
        <end position="29"/>
    </location>
</feature>
<dbReference type="Proteomes" id="UP001562425">
    <property type="component" value="Unassembled WGS sequence"/>
</dbReference>
<comment type="caution">
    <text evidence="2">The sequence shown here is derived from an EMBL/GenBank/DDBJ whole genome shotgun (WGS) entry which is preliminary data.</text>
</comment>
<keyword evidence="3" id="KW-1185">Reference proteome</keyword>